<keyword evidence="7" id="KW-0472">Membrane</keyword>
<organism evidence="12 13">
    <name type="scientific">Steroidobacter flavus</name>
    <dbReference type="NCBI Taxonomy" id="1842136"/>
    <lineage>
        <taxon>Bacteria</taxon>
        <taxon>Pseudomonadati</taxon>
        <taxon>Pseudomonadota</taxon>
        <taxon>Gammaproteobacteria</taxon>
        <taxon>Steroidobacterales</taxon>
        <taxon>Steroidobacteraceae</taxon>
        <taxon>Steroidobacter</taxon>
    </lineage>
</organism>
<evidence type="ECO:0000313" key="12">
    <source>
        <dbReference type="EMBL" id="MFC4308756.1"/>
    </source>
</evidence>
<dbReference type="Pfam" id="PF02771">
    <property type="entry name" value="Acyl-CoA_dh_N"/>
    <property type="match status" value="1"/>
</dbReference>
<dbReference type="GO" id="GO:0016491">
    <property type="term" value="F:oxidoreductase activity"/>
    <property type="evidence" value="ECO:0007669"/>
    <property type="project" value="UniProtKB-KW"/>
</dbReference>
<keyword evidence="3 6" id="KW-0285">Flavoprotein</keyword>
<dbReference type="RefSeq" id="WP_380595839.1">
    <property type="nucleotide sequence ID" value="NZ_JBHSDU010000003.1"/>
</dbReference>
<dbReference type="Gene3D" id="1.10.540.10">
    <property type="entry name" value="Acyl-CoA dehydrogenase/oxidase, N-terminal domain"/>
    <property type="match status" value="1"/>
</dbReference>
<comment type="similarity">
    <text evidence="2 6">Belongs to the acyl-CoA dehydrogenase family.</text>
</comment>
<evidence type="ECO:0000256" key="2">
    <source>
        <dbReference type="ARBA" id="ARBA00009347"/>
    </source>
</evidence>
<evidence type="ECO:0000259" key="11">
    <source>
        <dbReference type="Pfam" id="PF12806"/>
    </source>
</evidence>
<sequence length="590" mass="63254">MYKAPLKELRFAIHQLVGDQRLVGLSGLPDYSTEFADAVLDEAARFAEGVLDPINRIGDRTGAKWTAEGVRMPAEFKAAYARFVEGGWTQLRAEAEFGGQGAPIMLGTAVEELWASSNLAFKLCPMLTQGAVEAINQCGSQAQKEKYLPKMISGEWTGTMNLTEPQAGSDLAAIRTRATREGDHYRVYGQKIFITYGDHDYTSNIIHMVLARIEGAPAGVRGISLFIVPKVIVNDDGSLGARNDVRTVSIEHKLGIHGSPTCVLSYGDKEGAVGYLVGEENRGLEYMFIMMNAARLSVGLEGYALAERAYQQALEYSRTRVQGKPKARNVPEGSKVAPIAYHPDVKRMLLTQKAYTDAARAVALYAAMQLDLGKHLPDGDEKAKAQARGELLIPIVKGWSTELGVTMASLGVQVHGGMGFIEETGAAQILRDSRIAPIYEGTTGIQAGDLVGRKVGRDNGAAMNALIADMQAELEKISSSDAGVVASKTAALEGVAALKEATAAVLKDPEGALAICVPYLMLGGVVIGGWLTAKAHDLSVRQASEDPEFFTAKQQISRFYAANLLPEAQTLARVVKQGAASILEADPTKL</sequence>
<dbReference type="InterPro" id="IPR046373">
    <property type="entry name" value="Acyl-CoA_Oxase/DH_mid-dom_sf"/>
</dbReference>
<keyword evidence="7" id="KW-0812">Transmembrane</keyword>
<keyword evidence="5 6" id="KW-0560">Oxidoreductase</keyword>
<keyword evidence="13" id="KW-1185">Reference proteome</keyword>
<dbReference type="InterPro" id="IPR036250">
    <property type="entry name" value="AcylCo_DH-like_C"/>
</dbReference>
<dbReference type="Pfam" id="PF00441">
    <property type="entry name" value="Acyl-CoA_dh_1"/>
    <property type="match status" value="1"/>
</dbReference>
<dbReference type="Proteomes" id="UP001595904">
    <property type="component" value="Unassembled WGS sequence"/>
</dbReference>
<feature type="domain" description="Acyl-CoA oxidase/dehydrogenase middle" evidence="9">
    <location>
        <begin position="160"/>
        <end position="265"/>
    </location>
</feature>
<keyword evidence="7" id="KW-1133">Transmembrane helix</keyword>
<dbReference type="InterPro" id="IPR037069">
    <property type="entry name" value="AcylCoA_DH/ox_N_sf"/>
</dbReference>
<reference evidence="13" key="1">
    <citation type="journal article" date="2019" name="Int. J. Syst. Evol. Microbiol.">
        <title>The Global Catalogue of Microorganisms (GCM) 10K type strain sequencing project: providing services to taxonomists for standard genome sequencing and annotation.</title>
        <authorList>
            <consortium name="The Broad Institute Genomics Platform"/>
            <consortium name="The Broad Institute Genome Sequencing Center for Infectious Disease"/>
            <person name="Wu L."/>
            <person name="Ma J."/>
        </authorList>
    </citation>
    <scope>NUCLEOTIDE SEQUENCE [LARGE SCALE GENOMIC DNA]</scope>
    <source>
        <strain evidence="13">CGMCC 1.10759</strain>
    </source>
</reference>
<dbReference type="Gene3D" id="2.40.110.10">
    <property type="entry name" value="Butyryl-CoA Dehydrogenase, subunit A, domain 2"/>
    <property type="match status" value="1"/>
</dbReference>
<evidence type="ECO:0000256" key="6">
    <source>
        <dbReference type="RuleBase" id="RU362125"/>
    </source>
</evidence>
<dbReference type="SUPFAM" id="SSF56645">
    <property type="entry name" value="Acyl-CoA dehydrogenase NM domain-like"/>
    <property type="match status" value="1"/>
</dbReference>
<feature type="domain" description="Acyl-CoA dehydrogenase/oxidase N-terminal" evidence="10">
    <location>
        <begin position="36"/>
        <end position="155"/>
    </location>
</feature>
<feature type="transmembrane region" description="Helical" evidence="7">
    <location>
        <begin position="512"/>
        <end position="533"/>
    </location>
</feature>
<evidence type="ECO:0000259" key="10">
    <source>
        <dbReference type="Pfam" id="PF02771"/>
    </source>
</evidence>
<feature type="domain" description="Acyl-CoA dehydrogenase/oxidase C-terminal" evidence="8">
    <location>
        <begin position="281"/>
        <end position="449"/>
    </location>
</feature>
<evidence type="ECO:0000313" key="13">
    <source>
        <dbReference type="Proteomes" id="UP001595904"/>
    </source>
</evidence>
<protein>
    <submittedName>
        <fullName evidence="12">Acyl-CoA dehydrogenase</fullName>
        <ecNumber evidence="12">1.3.8.-</ecNumber>
    </submittedName>
</protein>
<comment type="cofactor">
    <cofactor evidence="1 6">
        <name>FAD</name>
        <dbReference type="ChEBI" id="CHEBI:57692"/>
    </cofactor>
</comment>
<dbReference type="InterPro" id="IPR025878">
    <property type="entry name" value="Acyl-CoA_dh-like_C_dom"/>
</dbReference>
<dbReference type="EMBL" id="JBHSDU010000003">
    <property type="protein sequence ID" value="MFC4308756.1"/>
    <property type="molecule type" value="Genomic_DNA"/>
</dbReference>
<evidence type="ECO:0000256" key="5">
    <source>
        <dbReference type="ARBA" id="ARBA00023002"/>
    </source>
</evidence>
<dbReference type="SUPFAM" id="SSF47203">
    <property type="entry name" value="Acyl-CoA dehydrogenase C-terminal domain-like"/>
    <property type="match status" value="1"/>
</dbReference>
<evidence type="ECO:0000256" key="4">
    <source>
        <dbReference type="ARBA" id="ARBA00022827"/>
    </source>
</evidence>
<dbReference type="Pfam" id="PF02770">
    <property type="entry name" value="Acyl-CoA_dh_M"/>
    <property type="match status" value="1"/>
</dbReference>
<evidence type="ECO:0000256" key="7">
    <source>
        <dbReference type="SAM" id="Phobius"/>
    </source>
</evidence>
<name>A0ABV8SMZ8_9GAMM</name>
<dbReference type="InterPro" id="IPR052166">
    <property type="entry name" value="Diverse_Acyl-CoA_DH"/>
</dbReference>
<evidence type="ECO:0000256" key="1">
    <source>
        <dbReference type="ARBA" id="ARBA00001974"/>
    </source>
</evidence>
<dbReference type="PANTHER" id="PTHR42803:SF1">
    <property type="entry name" value="BROAD-SPECIFICITY LINEAR ACYL-COA DEHYDROGENASE FADE5"/>
    <property type="match status" value="1"/>
</dbReference>
<dbReference type="EC" id="1.3.8.-" evidence="12"/>
<gene>
    <name evidence="12" type="ORF">ACFPN2_06650</name>
</gene>
<dbReference type="InterPro" id="IPR013786">
    <property type="entry name" value="AcylCoA_DH/ox_N"/>
</dbReference>
<proteinExistence type="inferred from homology"/>
<dbReference type="InterPro" id="IPR009100">
    <property type="entry name" value="AcylCoA_DH/oxidase_NM_dom_sf"/>
</dbReference>
<feature type="domain" description="Acetyl-CoA dehydrogenase-like C-terminal" evidence="11">
    <location>
        <begin position="468"/>
        <end position="585"/>
    </location>
</feature>
<accession>A0ABV8SMZ8</accession>
<evidence type="ECO:0000259" key="8">
    <source>
        <dbReference type="Pfam" id="PF00441"/>
    </source>
</evidence>
<comment type="caution">
    <text evidence="12">The sequence shown here is derived from an EMBL/GenBank/DDBJ whole genome shotgun (WGS) entry which is preliminary data.</text>
</comment>
<evidence type="ECO:0000259" key="9">
    <source>
        <dbReference type="Pfam" id="PF02770"/>
    </source>
</evidence>
<keyword evidence="4 6" id="KW-0274">FAD</keyword>
<dbReference type="InterPro" id="IPR006091">
    <property type="entry name" value="Acyl-CoA_Oxase/DH_mid-dom"/>
</dbReference>
<dbReference type="Pfam" id="PF12806">
    <property type="entry name" value="Acyl-CoA_dh_C"/>
    <property type="match status" value="1"/>
</dbReference>
<dbReference type="PANTHER" id="PTHR42803">
    <property type="entry name" value="ACYL-COA DEHYDROGENASE"/>
    <property type="match status" value="1"/>
</dbReference>
<dbReference type="InterPro" id="IPR009075">
    <property type="entry name" value="AcylCo_DH/oxidase_C"/>
</dbReference>
<evidence type="ECO:0000256" key="3">
    <source>
        <dbReference type="ARBA" id="ARBA00022630"/>
    </source>
</evidence>
<dbReference type="Gene3D" id="1.20.140.10">
    <property type="entry name" value="Butyryl-CoA Dehydrogenase, subunit A, domain 3"/>
    <property type="match status" value="1"/>
</dbReference>